<comment type="caution">
    <text evidence="1">The sequence shown here is derived from an EMBL/GenBank/DDBJ whole genome shotgun (WGS) entry which is preliminary data.</text>
</comment>
<keyword evidence="2" id="KW-1185">Reference proteome</keyword>
<protein>
    <submittedName>
        <fullName evidence="1">Uncharacterized protein</fullName>
    </submittedName>
</protein>
<dbReference type="OrthoDB" id="3469983at2"/>
<evidence type="ECO:0000313" key="1">
    <source>
        <dbReference type="EMBL" id="KAA9393098.1"/>
    </source>
</evidence>
<evidence type="ECO:0000313" key="2">
    <source>
        <dbReference type="Proteomes" id="UP000325957"/>
    </source>
</evidence>
<organism evidence="1 2">
    <name type="scientific">Kocuria coralli</name>
    <dbReference type="NCBI Taxonomy" id="1461025"/>
    <lineage>
        <taxon>Bacteria</taxon>
        <taxon>Bacillati</taxon>
        <taxon>Actinomycetota</taxon>
        <taxon>Actinomycetes</taxon>
        <taxon>Micrococcales</taxon>
        <taxon>Micrococcaceae</taxon>
        <taxon>Kocuria</taxon>
    </lineage>
</organism>
<dbReference type="Proteomes" id="UP000325957">
    <property type="component" value="Unassembled WGS sequence"/>
</dbReference>
<reference evidence="1 2" key="1">
    <citation type="submission" date="2019-05" db="EMBL/GenBank/DDBJ databases">
        <title>Kocuria coralli sp. nov., a novel actinobacterium isolated from coral reef seawater.</title>
        <authorList>
            <person name="Li J."/>
        </authorList>
    </citation>
    <scope>NUCLEOTIDE SEQUENCE [LARGE SCALE GENOMIC DNA]</scope>
    <source>
        <strain evidence="1 2">SCSIO 13007</strain>
    </source>
</reference>
<dbReference type="AlphaFoldDB" id="A0A5J5KUM8"/>
<dbReference type="EMBL" id="SZWF01000028">
    <property type="protein sequence ID" value="KAA9393098.1"/>
    <property type="molecule type" value="Genomic_DNA"/>
</dbReference>
<name>A0A5J5KUM8_9MICC</name>
<accession>A0A5J5KUM8</accession>
<gene>
    <name evidence="1" type="ORF">FCK90_13910</name>
</gene>
<proteinExistence type="predicted"/>
<dbReference type="RefSeq" id="WP_158034913.1">
    <property type="nucleotide sequence ID" value="NZ_ML708631.1"/>
</dbReference>
<sequence>MRDEVADAGFDLVAERFVGDFGAFEAKIAKETQTGKLTLVELDHVVVHFLTADADHRDYLLTLNAATRPGSHAVLAAFASDGPTQCTGLHVARYDVEDLGNMLADEWRLVEYRRQEHRTPSGSVQPLTWATFRRWRQSSCRIIASRPH</sequence>